<organism evidence="1 2">
    <name type="scientific">Agrobacterium tumefaciens str. Kerr 14</name>
    <dbReference type="NCBI Taxonomy" id="1183424"/>
    <lineage>
        <taxon>Bacteria</taxon>
        <taxon>Pseudomonadati</taxon>
        <taxon>Pseudomonadota</taxon>
        <taxon>Alphaproteobacteria</taxon>
        <taxon>Hyphomicrobiales</taxon>
        <taxon>Rhizobiaceae</taxon>
        <taxon>Rhizobium/Agrobacterium group</taxon>
        <taxon>Agrobacterium</taxon>
        <taxon>Agrobacterium tumefaciens complex</taxon>
    </lineage>
</organism>
<name>A0A1S7Q385_AGRTU</name>
<gene>
    <name evidence="1" type="ORF">AGR4C_Cc50383</name>
</gene>
<evidence type="ECO:0000313" key="2">
    <source>
        <dbReference type="Proteomes" id="UP000191897"/>
    </source>
</evidence>
<proteinExistence type="predicted"/>
<protein>
    <submittedName>
        <fullName evidence="1">Uncharacterized protein</fullName>
    </submittedName>
</protein>
<dbReference type="AlphaFoldDB" id="A0A1S7Q385"/>
<reference evidence="1 2" key="1">
    <citation type="submission" date="2016-01" db="EMBL/GenBank/DDBJ databases">
        <authorList>
            <person name="Oliw E.H."/>
        </authorList>
    </citation>
    <scope>NUCLEOTIDE SEQUENCE [LARGE SCALE GENOMIC DNA]</scope>
    <source>
        <strain evidence="1 2">Kerr 14</strain>
    </source>
</reference>
<evidence type="ECO:0000313" key="1">
    <source>
        <dbReference type="EMBL" id="CUX30567.1"/>
    </source>
</evidence>
<sequence length="56" mass="6585">MTPGWLRADRRYESKPELAFAEPIVEAPFQLGRFAPSFQFGPQIRNRRKSRIVHMP</sequence>
<dbReference type="EMBL" id="FBWC01000014">
    <property type="protein sequence ID" value="CUX30567.1"/>
    <property type="molecule type" value="Genomic_DNA"/>
</dbReference>
<dbReference type="Proteomes" id="UP000191897">
    <property type="component" value="Unassembled WGS sequence"/>
</dbReference>
<accession>A0A1S7Q385</accession>